<keyword evidence="1" id="KW-0436">Ligase</keyword>
<comment type="caution">
    <text evidence="1">The sequence shown here is derived from an EMBL/GenBank/DDBJ whole genome shotgun (WGS) entry which is preliminary data.</text>
</comment>
<dbReference type="InterPro" id="IPR026360">
    <property type="entry name" value="Xnuc_lig_assoc"/>
</dbReference>
<dbReference type="EMBL" id="JAIXNE010000001">
    <property type="protein sequence ID" value="MCA6073703.1"/>
    <property type="molecule type" value="Genomic_DNA"/>
</dbReference>
<dbReference type="Proteomes" id="UP001139409">
    <property type="component" value="Unassembled WGS sequence"/>
</dbReference>
<dbReference type="EC" id="3.1.-.-" evidence="1"/>
<evidence type="ECO:0000313" key="2">
    <source>
        <dbReference type="Proteomes" id="UP001139409"/>
    </source>
</evidence>
<dbReference type="PANTHER" id="PTHR11203:SF49">
    <property type="entry name" value="BLL1145 PROTEIN"/>
    <property type="match status" value="1"/>
</dbReference>
<proteinExistence type="predicted"/>
<dbReference type="NCBIfam" id="TIGR04122">
    <property type="entry name" value="Xnuc_lig_assoc"/>
    <property type="match status" value="1"/>
</dbReference>
<dbReference type="GO" id="GO:0016874">
    <property type="term" value="F:ligase activity"/>
    <property type="evidence" value="ECO:0007669"/>
    <property type="project" value="UniProtKB-KW"/>
</dbReference>
<dbReference type="SUPFAM" id="SSF56281">
    <property type="entry name" value="Metallo-hydrolase/oxidoreductase"/>
    <property type="match status" value="1"/>
</dbReference>
<dbReference type="InterPro" id="IPR036866">
    <property type="entry name" value="RibonucZ/Hydroxyglut_hydro"/>
</dbReference>
<keyword evidence="1" id="KW-0540">Nuclease</keyword>
<evidence type="ECO:0000313" key="1">
    <source>
        <dbReference type="EMBL" id="MCA6073703.1"/>
    </source>
</evidence>
<keyword evidence="1" id="KW-0269">Exonuclease</keyword>
<dbReference type="GO" id="GO:0004521">
    <property type="term" value="F:RNA endonuclease activity"/>
    <property type="evidence" value="ECO:0007669"/>
    <property type="project" value="TreeGrafter"/>
</dbReference>
<sequence>MFIFQMGLLEFTEKGIYCSHADVYIDPWKPVKKALITHGHADHSRPGHQYYLATPEAAPIIRYRLGNEIRIQTLPFGSAQTINGVKFSFHPAGHIIGSAQVRVEYKGEVWVVSGDYKLENDGLSTPFEPVPCNVFITECTFGLPIYQWKDQAEVFAEINQWWQENKDAGKVSILTGYALGKAQRLLFGLDQSIGPVFTHGAIENVNEIIRAQGITLPETQRVEADMKKRIFEGSLILTTPSSVGTSWLQRFKPYSVAMASGWMALRGARRRRAADRGFVLSDHADWDGLNAAVSATGASRIITTHGYTNLYSRWLVEQGLDAMEAKTEFEGEVNDVT</sequence>
<dbReference type="GO" id="GO:0004527">
    <property type="term" value="F:exonuclease activity"/>
    <property type="evidence" value="ECO:0007669"/>
    <property type="project" value="UniProtKB-KW"/>
</dbReference>
<dbReference type="PANTHER" id="PTHR11203">
    <property type="entry name" value="CLEAVAGE AND POLYADENYLATION SPECIFICITY FACTOR FAMILY MEMBER"/>
    <property type="match status" value="1"/>
</dbReference>
<dbReference type="AlphaFoldDB" id="A0A9X1HMT0"/>
<protein>
    <submittedName>
        <fullName evidence="1">Ligase-associated DNA damage response exonuclease</fullName>
        <ecNumber evidence="1">3.1.-.-</ecNumber>
    </submittedName>
</protein>
<dbReference type="InterPro" id="IPR050698">
    <property type="entry name" value="MBL"/>
</dbReference>
<dbReference type="Gene3D" id="3.60.15.10">
    <property type="entry name" value="Ribonuclease Z/Hydroxyacylglutathione hydrolase-like"/>
    <property type="match status" value="1"/>
</dbReference>
<organism evidence="1 2">
    <name type="scientific">Fulvivirga sedimenti</name>
    <dbReference type="NCBI Taxonomy" id="2879465"/>
    <lineage>
        <taxon>Bacteria</taxon>
        <taxon>Pseudomonadati</taxon>
        <taxon>Bacteroidota</taxon>
        <taxon>Cytophagia</taxon>
        <taxon>Cytophagales</taxon>
        <taxon>Fulvivirgaceae</taxon>
        <taxon>Fulvivirga</taxon>
    </lineage>
</organism>
<dbReference type="RefSeq" id="WP_225696814.1">
    <property type="nucleotide sequence ID" value="NZ_JAIXNE010000001.1"/>
</dbReference>
<keyword evidence="1" id="KW-0378">Hydrolase</keyword>
<name>A0A9X1HMT0_9BACT</name>
<accession>A0A9X1HMT0</accession>
<gene>
    <name evidence="1" type="ORF">LDX50_02435</name>
</gene>
<reference evidence="1" key="1">
    <citation type="submission" date="2021-09" db="EMBL/GenBank/DDBJ databases">
        <title>Fulvivirga sp. isolated from coastal sediment.</title>
        <authorList>
            <person name="Yu H."/>
        </authorList>
    </citation>
    <scope>NUCLEOTIDE SEQUENCE</scope>
    <source>
        <strain evidence="1">1062</strain>
    </source>
</reference>
<keyword evidence="2" id="KW-1185">Reference proteome</keyword>